<dbReference type="Proteomes" id="UP000077623">
    <property type="component" value="Unassembled WGS sequence"/>
</dbReference>
<protein>
    <submittedName>
        <fullName evidence="1">Uncharacterized protein</fullName>
    </submittedName>
</protein>
<sequence length="201" mass="22510">MNLLTKVGLGVGSLASVGGLGYGIYHNITTSTYSKLFKDTLLTTTSETHKTNWEARLVSLKVADKNTLVDELGALKDKNTNATWIELRDWCNSNINNVVNKEDSKEYQNIQNYCTFSIKEQITNAIDEGKDEKWEVALQNLKKINENTELDQELITAKGKELNSGGKEAVKDWCSKAYKKPYKGPKDQDFKNALRICVAPA</sequence>
<gene>
    <name evidence="1" type="ORF">A6V39_03250</name>
</gene>
<proteinExistence type="predicted"/>
<evidence type="ECO:0000313" key="1">
    <source>
        <dbReference type="EMBL" id="OAL09901.1"/>
    </source>
</evidence>
<dbReference type="RefSeq" id="WP_187150288.1">
    <property type="nucleotide sequence ID" value="NZ_LWUJ01000012.1"/>
</dbReference>
<dbReference type="AlphaFoldDB" id="A0A1A9QD15"/>
<evidence type="ECO:0000313" key="2">
    <source>
        <dbReference type="Proteomes" id="UP000077623"/>
    </source>
</evidence>
<keyword evidence="2" id="KW-1185">Reference proteome</keyword>
<organism evidence="1 2">
    <name type="scientific">Candidatus Mycoplasma haematobovis</name>
    <dbReference type="NCBI Taxonomy" id="432608"/>
    <lineage>
        <taxon>Bacteria</taxon>
        <taxon>Bacillati</taxon>
        <taxon>Mycoplasmatota</taxon>
        <taxon>Mollicutes</taxon>
        <taxon>Mycoplasmataceae</taxon>
        <taxon>Mycoplasma</taxon>
    </lineage>
</organism>
<dbReference type="EMBL" id="LWUJ01000012">
    <property type="protein sequence ID" value="OAL09901.1"/>
    <property type="molecule type" value="Genomic_DNA"/>
</dbReference>
<reference evidence="2" key="1">
    <citation type="submission" date="2016-04" db="EMBL/GenBank/DDBJ databases">
        <authorList>
            <person name="Quiroz-Castaneda R.E."/>
            <person name="Martinez-Ocampo F."/>
        </authorList>
    </citation>
    <scope>NUCLEOTIDE SEQUENCE [LARGE SCALE GENOMIC DNA]</scope>
    <source>
        <strain evidence="2">INIFAP01</strain>
    </source>
</reference>
<comment type="caution">
    <text evidence="1">The sequence shown here is derived from an EMBL/GenBank/DDBJ whole genome shotgun (WGS) entry which is preliminary data.</text>
</comment>
<name>A0A1A9QD15_9MOLU</name>
<dbReference type="STRING" id="432608.A6V39_03250"/>
<accession>A0A1A9QD15</accession>